<keyword evidence="4" id="KW-1185">Reference proteome</keyword>
<dbReference type="KEGG" id="cot:CORT_0H01880"/>
<dbReference type="EMBL" id="HE681726">
    <property type="protein sequence ID" value="CCG25300.1"/>
    <property type="molecule type" value="Genomic_DNA"/>
</dbReference>
<feature type="region of interest" description="Disordered" evidence="2">
    <location>
        <begin position="492"/>
        <end position="515"/>
    </location>
</feature>
<name>H8XB52_CANO9</name>
<feature type="coiled-coil region" evidence="1">
    <location>
        <begin position="678"/>
        <end position="712"/>
    </location>
</feature>
<protein>
    <recommendedName>
        <fullName evidence="5">Mto2p-binding domain-containing protein</fullName>
    </recommendedName>
</protein>
<reference evidence="3 4" key="1">
    <citation type="journal article" date="2012" name="PLoS ONE">
        <title>Sequence and analysis of the genome of the pathogenic yeast Candida orthopsilosis.</title>
        <authorList>
            <person name="Riccombeni A."/>
            <person name="Vidanes G."/>
            <person name="Proux-Wera E."/>
            <person name="Wolfe K.H."/>
            <person name="Butler G."/>
        </authorList>
    </citation>
    <scope>NUCLEOTIDE SEQUENCE [LARGE SCALE GENOMIC DNA]</scope>
    <source>
        <strain evidence="3 4">Co 90-125</strain>
    </source>
</reference>
<dbReference type="RefSeq" id="XP_003871425.1">
    <property type="nucleotide sequence ID" value="XM_003871376.1"/>
</dbReference>
<dbReference type="eggNOG" id="ENOG502R9Z8">
    <property type="taxonomic scope" value="Eukaryota"/>
</dbReference>
<dbReference type="HOGENOM" id="CLU_015605_0_0_1"/>
<feature type="region of interest" description="Disordered" evidence="2">
    <location>
        <begin position="738"/>
        <end position="762"/>
    </location>
</feature>
<dbReference type="GeneID" id="14542268"/>
<evidence type="ECO:0000313" key="4">
    <source>
        <dbReference type="Proteomes" id="UP000005018"/>
    </source>
</evidence>
<feature type="compositionally biased region" description="Basic and acidic residues" evidence="2">
    <location>
        <begin position="97"/>
        <end position="112"/>
    </location>
</feature>
<evidence type="ECO:0000256" key="2">
    <source>
        <dbReference type="SAM" id="MobiDB-lite"/>
    </source>
</evidence>
<feature type="compositionally biased region" description="Low complexity" evidence="2">
    <location>
        <begin position="35"/>
        <end position="48"/>
    </location>
</feature>
<evidence type="ECO:0008006" key="5">
    <source>
        <dbReference type="Google" id="ProtNLM"/>
    </source>
</evidence>
<dbReference type="AlphaFoldDB" id="H8XB52"/>
<evidence type="ECO:0000313" key="3">
    <source>
        <dbReference type="EMBL" id="CCG25300.1"/>
    </source>
</evidence>
<keyword evidence="1" id="KW-0175">Coiled coil</keyword>
<feature type="coiled-coil region" evidence="1">
    <location>
        <begin position="230"/>
        <end position="271"/>
    </location>
</feature>
<gene>
    <name evidence="3" type="ORF">CORT_0H01880</name>
</gene>
<accession>H8XB52</accession>
<sequence length="762" mass="87785">MSPGVSVEDPASLGDKELMNSDVFEEEDAELELRSVSSTQSIVQSSLSHDMSSPFIANPQSPSGEKSDYIENREVDDRNTFNVFNSLRQDPNGGRHQGNELGKHSPVKHDSFVDNSLDDSHLNQTPIKLSYQNLSPWRQFRPPSNLNALQSSSTIFNNKPDLKYSAFNPTSSESETKTHSKSEELNNELLHYKVKLKLMRDFLRDLIDKKSIDTSEIRSIIAEVDIKPSQSSLEKQIEQFEVEKKELSGIIDELYAQLEEFEHCIQAQRDKITGLNSVFHRCQDSIEAFTIHLQEDGKSRPWRDILDHSLTKSLPERVEILIHIAKEAITLSINGEAKVPGKRSTPLTPPISNYESDSNASLAKEVEGLKRENRKLLEQNRVITSELDDKDQEVLDLQKQLEATTEANVKLRQNMEFETKGNAEKVIHLQKVINGLENDLKEAADQRISNDHTERISPAQYECLFTEHQDLQNAYANLLEELNQLRESAANQLPMQEDKAEQHSSNSETTYLSDQGAKVTELRAELDRAMKKLKLHDSDQAQMTYINTQLKKENEELQSKLKKMADFVTYTTTDEKERVVKKLSVIEFQFKDLLKFDLGEFQKLIQSFNKIAEDESLLNPIKRYERIKKTLVCDLDESNTRILRDNHKLVFEYFVRATDILINNYVRLLLQGDETQSNETWMKQIAKLKEQNGLLKNELESLQRKIQESATTEAESPTSQLRLNDIRQKWKAERERRIMEDKEAQKRYNELRNEISKTRSAT</sequence>
<feature type="compositionally biased region" description="Polar residues" evidence="2">
    <location>
        <begin position="503"/>
        <end position="513"/>
    </location>
</feature>
<feature type="region of interest" description="Disordered" evidence="2">
    <location>
        <begin position="1"/>
        <end position="68"/>
    </location>
</feature>
<proteinExistence type="predicted"/>
<evidence type="ECO:0000256" key="1">
    <source>
        <dbReference type="SAM" id="Coils"/>
    </source>
</evidence>
<dbReference type="Proteomes" id="UP000005018">
    <property type="component" value="Chromosome 8"/>
</dbReference>
<organism evidence="3 4">
    <name type="scientific">Candida orthopsilosis (strain 90-125)</name>
    <name type="common">Yeast</name>
    <dbReference type="NCBI Taxonomy" id="1136231"/>
    <lineage>
        <taxon>Eukaryota</taxon>
        <taxon>Fungi</taxon>
        <taxon>Dikarya</taxon>
        <taxon>Ascomycota</taxon>
        <taxon>Saccharomycotina</taxon>
        <taxon>Pichiomycetes</taxon>
        <taxon>Debaryomycetaceae</taxon>
        <taxon>Candida/Lodderomyces clade</taxon>
        <taxon>Candida</taxon>
    </lineage>
</organism>
<dbReference type="OrthoDB" id="4052563at2759"/>
<feature type="region of interest" description="Disordered" evidence="2">
    <location>
        <begin position="84"/>
        <end position="119"/>
    </location>
</feature>